<dbReference type="PANTHER" id="PTHR33178:SF10">
    <property type="entry name" value="STRESS-RESPONSE A_B BARREL DOMAIN-CONTAINING PROTEIN"/>
    <property type="match status" value="1"/>
</dbReference>
<reference evidence="3 4" key="1">
    <citation type="journal article" date="2021" name="Nat. Commun.">
        <title>Genetic determinants of endophytism in the Arabidopsis root mycobiome.</title>
        <authorList>
            <person name="Mesny F."/>
            <person name="Miyauchi S."/>
            <person name="Thiergart T."/>
            <person name="Pickel B."/>
            <person name="Atanasova L."/>
            <person name="Karlsson M."/>
            <person name="Huettel B."/>
            <person name="Barry K.W."/>
            <person name="Haridas S."/>
            <person name="Chen C."/>
            <person name="Bauer D."/>
            <person name="Andreopoulos W."/>
            <person name="Pangilinan J."/>
            <person name="LaButti K."/>
            <person name="Riley R."/>
            <person name="Lipzen A."/>
            <person name="Clum A."/>
            <person name="Drula E."/>
            <person name="Henrissat B."/>
            <person name="Kohler A."/>
            <person name="Grigoriev I.V."/>
            <person name="Martin F.M."/>
            <person name="Hacquard S."/>
        </authorList>
    </citation>
    <scope>NUCLEOTIDE SEQUENCE [LARGE SCALE GENOMIC DNA]</scope>
    <source>
        <strain evidence="3 4">MPI-CAGE-CH-0241</strain>
    </source>
</reference>
<dbReference type="Gene3D" id="3.30.70.100">
    <property type="match status" value="1"/>
</dbReference>
<organism evidence="3 4">
    <name type="scientific">Thelonectria olida</name>
    <dbReference type="NCBI Taxonomy" id="1576542"/>
    <lineage>
        <taxon>Eukaryota</taxon>
        <taxon>Fungi</taxon>
        <taxon>Dikarya</taxon>
        <taxon>Ascomycota</taxon>
        <taxon>Pezizomycotina</taxon>
        <taxon>Sordariomycetes</taxon>
        <taxon>Hypocreomycetidae</taxon>
        <taxon>Hypocreales</taxon>
        <taxon>Nectriaceae</taxon>
        <taxon>Thelonectria</taxon>
    </lineage>
</organism>
<comment type="caution">
    <text evidence="3">The sequence shown here is derived from an EMBL/GenBank/DDBJ whole genome shotgun (WGS) entry which is preliminary data.</text>
</comment>
<evidence type="ECO:0000313" key="3">
    <source>
        <dbReference type="EMBL" id="KAH6884464.1"/>
    </source>
</evidence>
<name>A0A9P8VXN5_9HYPO</name>
<dbReference type="InterPro" id="IPR011008">
    <property type="entry name" value="Dimeric_a/b-barrel"/>
</dbReference>
<sequence>MSITHIVMFQFNESASSGDISAVCQRMLDLKAQCLHPTTRKPYIQGGSGGKDNSPEGAQAGTTHAFVVEFASASDRDYYLNEDPVHKRFVESLSGLIMKSQVVDFTPGVF</sequence>
<dbReference type="Pfam" id="PF07876">
    <property type="entry name" value="Dabb"/>
    <property type="match status" value="1"/>
</dbReference>
<comment type="subunit">
    <text evidence="1">Homodimer.</text>
</comment>
<proteinExistence type="predicted"/>
<dbReference type="InterPro" id="IPR044662">
    <property type="entry name" value="HS1/DABB1-like"/>
</dbReference>
<evidence type="ECO:0000313" key="4">
    <source>
        <dbReference type="Proteomes" id="UP000777438"/>
    </source>
</evidence>
<dbReference type="OrthoDB" id="1601230at2759"/>
<evidence type="ECO:0000259" key="2">
    <source>
        <dbReference type="PROSITE" id="PS51502"/>
    </source>
</evidence>
<accession>A0A9P8VXN5</accession>
<dbReference type="EMBL" id="JAGPYM010000020">
    <property type="protein sequence ID" value="KAH6884464.1"/>
    <property type="molecule type" value="Genomic_DNA"/>
</dbReference>
<dbReference type="PANTHER" id="PTHR33178">
    <property type="match status" value="1"/>
</dbReference>
<dbReference type="SMART" id="SM00886">
    <property type="entry name" value="Dabb"/>
    <property type="match status" value="1"/>
</dbReference>
<protein>
    <recommendedName>
        <fullName evidence="2">Stress-response A/B barrel domain-containing protein</fullName>
    </recommendedName>
</protein>
<feature type="domain" description="Stress-response A/B barrel" evidence="2">
    <location>
        <begin position="3"/>
        <end position="105"/>
    </location>
</feature>
<dbReference type="PROSITE" id="PS51502">
    <property type="entry name" value="S_R_A_B_BARREL"/>
    <property type="match status" value="1"/>
</dbReference>
<evidence type="ECO:0000256" key="1">
    <source>
        <dbReference type="ARBA" id="ARBA00011738"/>
    </source>
</evidence>
<dbReference type="Proteomes" id="UP000777438">
    <property type="component" value="Unassembled WGS sequence"/>
</dbReference>
<dbReference type="InterPro" id="IPR013097">
    <property type="entry name" value="Dabb"/>
</dbReference>
<dbReference type="AlphaFoldDB" id="A0A9P8VXN5"/>
<dbReference type="SUPFAM" id="SSF54909">
    <property type="entry name" value="Dimeric alpha+beta barrel"/>
    <property type="match status" value="1"/>
</dbReference>
<gene>
    <name evidence="3" type="ORF">B0T10DRAFT_564498</name>
</gene>
<keyword evidence="4" id="KW-1185">Reference proteome</keyword>